<keyword evidence="8" id="KW-0456">Lyase</keyword>
<dbReference type="InterPro" id="IPR029066">
    <property type="entry name" value="PLP-binding_barrel"/>
</dbReference>
<dbReference type="Gene3D" id="2.40.37.20">
    <property type="entry name" value="D-serine dehydratase-like domain"/>
    <property type="match status" value="1"/>
</dbReference>
<keyword evidence="5" id="KW-0479">Metal-binding</keyword>
<dbReference type="FunFam" id="3.20.20.10:FF:000016">
    <property type="entry name" value="D-serine dehydratase"/>
    <property type="match status" value="1"/>
</dbReference>
<dbReference type="GO" id="GO:0036088">
    <property type="term" value="P:D-serine catabolic process"/>
    <property type="evidence" value="ECO:0007669"/>
    <property type="project" value="TreeGrafter"/>
</dbReference>
<gene>
    <name evidence="15" type="ORF">Cantr_02113</name>
</gene>
<evidence type="ECO:0000256" key="10">
    <source>
        <dbReference type="ARBA" id="ARBA00055764"/>
    </source>
</evidence>
<name>A0A367YKI8_9ASCO</name>
<evidence type="ECO:0000259" key="14">
    <source>
        <dbReference type="SMART" id="SM01119"/>
    </source>
</evidence>
<sequence>MSYSYKYTPIANKTELIAQYVGRQVQDLPTPALIINGPKFKANCQHMAENATSLDAKFRAHVKTHKTLEGAELQVNGITNRIVVSTMMEAWSIGQCNKINDIHFSLPAVASSIGQYADFAEQYDGRFSIMVDNIDQIDALVKYRKSMESRIKRWSVFVKVDQGYHRAGLQVTDQAMDDLIARILDHETREHVELFGFYCHAGNSYSVDSETSAKSLLIEEIQNVNKAAAIAQKIQPGSPLVLSVGATPTAHASELLTLEELSRDLGGVKLQGELELHAGNYPCCDLQQVATGCVDPSNISLSVLAEVVSTYPERGDVKPGEQLINAGVLALARETSQIPGFGKVVKPEGYGDWMVGKLSQEHGILRPTGEGCEFFPYGTKLRIVPQHACIAAACFPYYFVVGEDDETIEDVWVPFRGW</sequence>
<evidence type="ECO:0000256" key="5">
    <source>
        <dbReference type="ARBA" id="ARBA00022723"/>
    </source>
</evidence>
<comment type="cofactor">
    <cofactor evidence="1">
        <name>pyridoxal 5'-phosphate</name>
        <dbReference type="ChEBI" id="CHEBI:597326"/>
    </cofactor>
</comment>
<evidence type="ECO:0000256" key="1">
    <source>
        <dbReference type="ARBA" id="ARBA00001933"/>
    </source>
</evidence>
<dbReference type="Gene3D" id="3.20.20.10">
    <property type="entry name" value="Alanine racemase"/>
    <property type="match status" value="1"/>
</dbReference>
<dbReference type="SMART" id="SM01119">
    <property type="entry name" value="D-ser_dehydrat"/>
    <property type="match status" value="1"/>
</dbReference>
<dbReference type="PANTHER" id="PTHR28004:SF2">
    <property type="entry name" value="D-SERINE DEHYDRATASE"/>
    <property type="match status" value="1"/>
</dbReference>
<keyword evidence="16" id="KW-1185">Reference proteome</keyword>
<comment type="cofactor">
    <cofactor evidence="2">
        <name>Zn(2+)</name>
        <dbReference type="ChEBI" id="CHEBI:29105"/>
    </cofactor>
</comment>
<evidence type="ECO:0000256" key="11">
    <source>
        <dbReference type="ARBA" id="ARBA00066349"/>
    </source>
</evidence>
<dbReference type="OrthoDB" id="20198at2759"/>
<proteinExistence type="inferred from homology"/>
<evidence type="ECO:0000256" key="13">
    <source>
        <dbReference type="ARBA" id="ARBA00075219"/>
    </source>
</evidence>
<dbReference type="STRING" id="5486.A0A367YKI8"/>
<dbReference type="GO" id="GO:0009636">
    <property type="term" value="P:response to toxic substance"/>
    <property type="evidence" value="ECO:0007669"/>
    <property type="project" value="UniProtKB-KW"/>
</dbReference>
<dbReference type="PANTHER" id="PTHR28004">
    <property type="entry name" value="ZGC:162816-RELATED"/>
    <property type="match status" value="1"/>
</dbReference>
<dbReference type="Pfam" id="PF01168">
    <property type="entry name" value="Ala_racemase_N"/>
    <property type="match status" value="1"/>
</dbReference>
<comment type="caution">
    <text evidence="15">The sequence shown here is derived from an EMBL/GenBank/DDBJ whole genome shotgun (WGS) entry which is preliminary data.</text>
</comment>
<dbReference type="SUPFAM" id="SSF51419">
    <property type="entry name" value="PLP-binding barrel"/>
    <property type="match status" value="1"/>
</dbReference>
<evidence type="ECO:0000256" key="8">
    <source>
        <dbReference type="ARBA" id="ARBA00023239"/>
    </source>
</evidence>
<evidence type="ECO:0000256" key="3">
    <source>
        <dbReference type="ARBA" id="ARBA00005323"/>
    </source>
</evidence>
<reference evidence="15 16" key="1">
    <citation type="submission" date="2018-06" db="EMBL/GenBank/DDBJ databases">
        <title>Whole genome sequencing of Candida tropicalis (genome annotated by CSBL at Korea University).</title>
        <authorList>
            <person name="Ahn J."/>
        </authorList>
    </citation>
    <scope>NUCLEOTIDE SEQUENCE [LARGE SCALE GENOMIC DNA]</scope>
    <source>
        <strain evidence="15 16">ATCC 20962</strain>
    </source>
</reference>
<evidence type="ECO:0000256" key="9">
    <source>
        <dbReference type="ARBA" id="ARBA00051198"/>
    </source>
</evidence>
<evidence type="ECO:0000256" key="2">
    <source>
        <dbReference type="ARBA" id="ARBA00001947"/>
    </source>
</evidence>
<evidence type="ECO:0000256" key="6">
    <source>
        <dbReference type="ARBA" id="ARBA00022833"/>
    </source>
</evidence>
<keyword evidence="7" id="KW-0663">Pyridoxal phosphate</keyword>
<protein>
    <recommendedName>
        <fullName evidence="12">D-serine dehydratase</fullName>
        <ecNumber evidence="11">4.3.1.18</ecNumber>
    </recommendedName>
    <alternativeName>
        <fullName evidence="13">D-serine deaminase</fullName>
    </alternativeName>
</protein>
<accession>A0A367YKI8</accession>
<dbReference type="EMBL" id="QLNQ01000015">
    <property type="protein sequence ID" value="RCK66396.1"/>
    <property type="molecule type" value="Genomic_DNA"/>
</dbReference>
<dbReference type="Pfam" id="PF14031">
    <property type="entry name" value="D-ser_dehydrat"/>
    <property type="match status" value="1"/>
</dbReference>
<comment type="function">
    <text evidence="10">Catalyzes the conversion of D-serine to pyruvate and ammonia. May play a role in D-serine detoxification.</text>
</comment>
<evidence type="ECO:0000256" key="7">
    <source>
        <dbReference type="ARBA" id="ARBA00022898"/>
    </source>
</evidence>
<comment type="similarity">
    <text evidence="3">Belongs to the DSD1 family.</text>
</comment>
<dbReference type="InterPro" id="IPR042208">
    <property type="entry name" value="D-ser_dehydrat-like_sf"/>
</dbReference>
<dbReference type="EC" id="4.3.1.18" evidence="11"/>
<dbReference type="CDD" id="cd06817">
    <property type="entry name" value="PLPDE_III_DSD"/>
    <property type="match status" value="1"/>
</dbReference>
<comment type="catalytic activity">
    <reaction evidence="9">
        <text>D-serine = pyruvate + NH4(+)</text>
        <dbReference type="Rhea" id="RHEA:13977"/>
        <dbReference type="ChEBI" id="CHEBI:15361"/>
        <dbReference type="ChEBI" id="CHEBI:28938"/>
        <dbReference type="ChEBI" id="CHEBI:35247"/>
        <dbReference type="EC" id="4.3.1.18"/>
    </reaction>
    <physiologicalReaction direction="left-to-right" evidence="9">
        <dbReference type="Rhea" id="RHEA:13978"/>
    </physiologicalReaction>
</comment>
<keyword evidence="6" id="KW-0862">Zinc</keyword>
<feature type="domain" description="D-serine dehydratase-like" evidence="14">
    <location>
        <begin position="300"/>
        <end position="402"/>
    </location>
</feature>
<evidence type="ECO:0000313" key="15">
    <source>
        <dbReference type="EMBL" id="RCK66396.1"/>
    </source>
</evidence>
<dbReference type="InterPro" id="IPR026956">
    <property type="entry name" value="D-ser_dehydrat-like_dom"/>
</dbReference>
<dbReference type="Proteomes" id="UP000253472">
    <property type="component" value="Unassembled WGS sequence"/>
</dbReference>
<evidence type="ECO:0000313" key="16">
    <source>
        <dbReference type="Proteomes" id="UP000253472"/>
    </source>
</evidence>
<dbReference type="AlphaFoldDB" id="A0A367YKI8"/>
<keyword evidence="4" id="KW-0216">Detoxification</keyword>
<evidence type="ECO:0000256" key="4">
    <source>
        <dbReference type="ARBA" id="ARBA00022575"/>
    </source>
</evidence>
<dbReference type="InterPro" id="IPR001608">
    <property type="entry name" value="Ala_racemase_N"/>
</dbReference>
<dbReference type="InterPro" id="IPR051466">
    <property type="entry name" value="D-amino_acid_metab_enzyme"/>
</dbReference>
<organism evidence="15 16">
    <name type="scientific">Candida viswanathii</name>
    <dbReference type="NCBI Taxonomy" id="5486"/>
    <lineage>
        <taxon>Eukaryota</taxon>
        <taxon>Fungi</taxon>
        <taxon>Dikarya</taxon>
        <taxon>Ascomycota</taxon>
        <taxon>Saccharomycotina</taxon>
        <taxon>Pichiomycetes</taxon>
        <taxon>Debaryomycetaceae</taxon>
        <taxon>Candida/Lodderomyces clade</taxon>
        <taxon>Candida</taxon>
    </lineage>
</organism>
<evidence type="ECO:0000256" key="12">
    <source>
        <dbReference type="ARBA" id="ARBA00069616"/>
    </source>
</evidence>
<dbReference type="GO" id="GO:0046872">
    <property type="term" value="F:metal ion binding"/>
    <property type="evidence" value="ECO:0007669"/>
    <property type="project" value="UniProtKB-KW"/>
</dbReference>
<dbReference type="GO" id="GO:0008721">
    <property type="term" value="F:D-serine ammonia-lyase activity"/>
    <property type="evidence" value="ECO:0007669"/>
    <property type="project" value="UniProtKB-EC"/>
</dbReference>